<evidence type="ECO:0000256" key="1">
    <source>
        <dbReference type="ARBA" id="ARBA00007734"/>
    </source>
</evidence>
<dbReference type="Gene3D" id="1.10.530.10">
    <property type="match status" value="1"/>
</dbReference>
<reference evidence="4" key="1">
    <citation type="submission" date="2019-11" db="EMBL/GenBank/DDBJ databases">
        <title>Epiphytic Pseudomonas syringae from cherry orchards.</title>
        <authorList>
            <person name="Hulin M.T."/>
        </authorList>
    </citation>
    <scope>NUCLEOTIDE SEQUENCE</scope>
    <source>
        <strain evidence="4">PA-2-5E</strain>
    </source>
</reference>
<feature type="compositionally biased region" description="Polar residues" evidence="2">
    <location>
        <begin position="99"/>
        <end position="112"/>
    </location>
</feature>
<dbReference type="PANTHER" id="PTHR37423:SF2">
    <property type="entry name" value="MEMBRANE-BOUND LYTIC MUREIN TRANSGLYCOSYLASE C"/>
    <property type="match status" value="1"/>
</dbReference>
<feature type="compositionally biased region" description="Low complexity" evidence="2">
    <location>
        <begin position="147"/>
        <end position="166"/>
    </location>
</feature>
<accession>A0A9Q4FEI8</accession>
<name>A0A9Q4FEI8_PSESX</name>
<feature type="compositionally biased region" description="Gly residues" evidence="2">
    <location>
        <begin position="118"/>
        <end position="146"/>
    </location>
</feature>
<dbReference type="InterPro" id="IPR023346">
    <property type="entry name" value="Lysozyme-like_dom_sf"/>
</dbReference>
<dbReference type="Pfam" id="PF01464">
    <property type="entry name" value="SLT"/>
    <property type="match status" value="1"/>
</dbReference>
<feature type="compositionally biased region" description="Polar residues" evidence="2">
    <location>
        <begin position="39"/>
        <end position="55"/>
    </location>
</feature>
<dbReference type="SUPFAM" id="SSF53955">
    <property type="entry name" value="Lysozyme-like"/>
    <property type="match status" value="1"/>
</dbReference>
<feature type="domain" description="Transglycosylase SLT" evidence="3">
    <location>
        <begin position="186"/>
        <end position="290"/>
    </location>
</feature>
<dbReference type="AlphaFoldDB" id="A0A9Q4FEI8"/>
<dbReference type="EMBL" id="WKAE01000002">
    <property type="protein sequence ID" value="MCF5627757.1"/>
    <property type="molecule type" value="Genomic_DNA"/>
</dbReference>
<feature type="region of interest" description="Disordered" evidence="2">
    <location>
        <begin position="1"/>
        <end position="75"/>
    </location>
</feature>
<proteinExistence type="inferred from homology"/>
<feature type="compositionally biased region" description="Polar residues" evidence="2">
    <location>
        <begin position="1"/>
        <end position="28"/>
    </location>
</feature>
<feature type="compositionally biased region" description="Low complexity" evidence="2">
    <location>
        <begin position="61"/>
        <end position="75"/>
    </location>
</feature>
<protein>
    <submittedName>
        <fullName evidence="4">Transglycosylase SLT domain-containing protein</fullName>
    </submittedName>
</protein>
<evidence type="ECO:0000256" key="2">
    <source>
        <dbReference type="SAM" id="MobiDB-lite"/>
    </source>
</evidence>
<dbReference type="InterPro" id="IPR008258">
    <property type="entry name" value="Transglycosylase_SLT_dom_1"/>
</dbReference>
<feature type="region of interest" description="Disordered" evidence="2">
    <location>
        <begin position="99"/>
        <end position="173"/>
    </location>
</feature>
<evidence type="ECO:0000313" key="4">
    <source>
        <dbReference type="EMBL" id="MCF5627757.1"/>
    </source>
</evidence>
<comment type="similarity">
    <text evidence="1">Belongs to the transglycosylase Slt family.</text>
</comment>
<sequence length="322" mass="32062">MTMSVTPIRNSNSLPLDFSSLSGKNGQPNGLGEGGHSTIDPSTLLFGNQGQTQVNFAPPDSADSSTSGVGAASGNSASGLVEQIMSLLKQLMQMLTQNKDASGNAQTDPSTQSAGGSDNPGGGGGGSVGSGGGDPASYAGNGGLGDAGSTPTTSAADGASSDTSLSGSGGLHLPQQLEKYRGDIMDAAKATGVPPSVIAGQIWAESRGQLNAATTNVNGKADAGLMQVNADTFKSLQQQNPGLLGNDVNDPHTNIMAGALYLRDQNKEFGDMGAALRAYNSGPDKVNKADLSDTGGVGGSSYPADVLNFAKIIESGQGNLPA</sequence>
<dbReference type="PANTHER" id="PTHR37423">
    <property type="entry name" value="SOLUBLE LYTIC MUREIN TRANSGLYCOSYLASE-RELATED"/>
    <property type="match status" value="1"/>
</dbReference>
<dbReference type="Proteomes" id="UP000814010">
    <property type="component" value="Unassembled WGS sequence"/>
</dbReference>
<gene>
    <name evidence="4" type="ORF">GIV53_00220</name>
</gene>
<evidence type="ECO:0000313" key="5">
    <source>
        <dbReference type="Proteomes" id="UP000814010"/>
    </source>
</evidence>
<organism evidence="4 5">
    <name type="scientific">Pseudomonas syringae</name>
    <dbReference type="NCBI Taxonomy" id="317"/>
    <lineage>
        <taxon>Bacteria</taxon>
        <taxon>Pseudomonadati</taxon>
        <taxon>Pseudomonadota</taxon>
        <taxon>Gammaproteobacteria</taxon>
        <taxon>Pseudomonadales</taxon>
        <taxon>Pseudomonadaceae</taxon>
        <taxon>Pseudomonas</taxon>
    </lineage>
</organism>
<comment type="caution">
    <text evidence="4">The sequence shown here is derived from an EMBL/GenBank/DDBJ whole genome shotgun (WGS) entry which is preliminary data.</text>
</comment>
<evidence type="ECO:0000259" key="3">
    <source>
        <dbReference type="Pfam" id="PF01464"/>
    </source>
</evidence>